<dbReference type="KEGG" id="vg:77926887"/>
<name>A0AA49BTB5_9CAUD</name>
<dbReference type="Proteomes" id="UP001202581">
    <property type="component" value="Segment"/>
</dbReference>
<dbReference type="RefSeq" id="YP_010651266.1">
    <property type="nucleotide sequence ID" value="NC_070781.1"/>
</dbReference>
<protein>
    <submittedName>
        <fullName evidence="1">Uncharacterized protein</fullName>
    </submittedName>
</protein>
<sequence>MGCFEVNEDKVAAKAAEMIDFMKSPEGKRKLAEVAKSLPDVAKIDYLSLMQKE</sequence>
<gene>
    <name evidence="1" type="primary">169</name>
    <name evidence="1" type="ORF">SEA_TOMAS_169</name>
</gene>
<evidence type="ECO:0000313" key="2">
    <source>
        <dbReference type="Proteomes" id="UP001202581"/>
    </source>
</evidence>
<proteinExistence type="predicted"/>
<reference evidence="1" key="1">
    <citation type="submission" date="2021-12" db="EMBL/GenBank/DDBJ databases">
        <authorList>
            <person name="Khadka S."/>
            <person name="Uribe D.A."/>
            <person name="Klipsch I.N."/>
            <person name="Rene S.R."/>
            <person name="Jimenez M.L."/>
            <person name="Saini B.K."/>
            <person name="Zugasti M."/>
            <person name="Bullon R.M."/>
            <person name="Sharp C.D."/>
            <person name="Kapinga K.O."/>
            <person name="Warner C.P."/>
            <person name="Sarinana J."/>
            <person name="Jimenez A."/>
            <person name="Layton S.R."/>
            <person name="Nayek S."/>
            <person name="Hughes L.E."/>
            <person name="Garlena R.A."/>
            <person name="Russell D.A."/>
            <person name="Jacobs-Sera D."/>
            <person name="Hatfull G.F."/>
        </authorList>
    </citation>
    <scope>NUCLEOTIDE SEQUENCE</scope>
</reference>
<organism evidence="1 2">
    <name type="scientific">Streptomyces phage Tomas</name>
    <dbReference type="NCBI Taxonomy" id="2914443"/>
    <lineage>
        <taxon>Viruses</taxon>
        <taxon>Duplodnaviria</taxon>
        <taxon>Heunggongvirae</taxon>
        <taxon>Uroviricota</taxon>
        <taxon>Caudoviricetes</taxon>
        <taxon>Stanwilliamsviridae</taxon>
        <taxon>Boydwoodruffvirinae</taxon>
        <taxon>Tomasvirus</taxon>
        <taxon>Tomasvirus tomas</taxon>
    </lineage>
</organism>
<accession>A0AA49BTB5</accession>
<evidence type="ECO:0000313" key="1">
    <source>
        <dbReference type="EMBL" id="UMO76327.1"/>
    </source>
</evidence>
<keyword evidence="2" id="KW-1185">Reference proteome</keyword>
<dbReference type="EMBL" id="OL829978">
    <property type="protein sequence ID" value="UMO76327.1"/>
    <property type="molecule type" value="Genomic_DNA"/>
</dbReference>
<dbReference type="GeneID" id="77926887"/>